<evidence type="ECO:0000313" key="2">
    <source>
        <dbReference type="EMBL" id="CAG2242654.1"/>
    </source>
</evidence>
<reference evidence="2" key="1">
    <citation type="submission" date="2021-03" db="EMBL/GenBank/DDBJ databases">
        <authorList>
            <person name="Bekaert M."/>
        </authorList>
    </citation>
    <scope>NUCLEOTIDE SEQUENCE</scope>
</reference>
<keyword evidence="1" id="KW-0472">Membrane</keyword>
<sequence>MKKVYSSDQITLLIPDVVSYYLLLLMIPLMKCELHFRAIFVCLHYFLGSTSCQAVCLTWKTENSSLVLICKVDALNFAITFFGPRKNETGFCLPYAPCHSLLDKADIEKIKLNDTTDEIIFKIPLNMQLNGLWTCQYGDKNHEAVTKVTLQDIPSNMINGKIE</sequence>
<evidence type="ECO:0000256" key="1">
    <source>
        <dbReference type="SAM" id="Phobius"/>
    </source>
</evidence>
<comment type="caution">
    <text evidence="2">The sequence shown here is derived from an EMBL/GenBank/DDBJ whole genome shotgun (WGS) entry which is preliminary data.</text>
</comment>
<keyword evidence="1" id="KW-0812">Transmembrane</keyword>
<evidence type="ECO:0000313" key="3">
    <source>
        <dbReference type="Proteomes" id="UP000683360"/>
    </source>
</evidence>
<name>A0A8S3U854_MYTED</name>
<dbReference type="EMBL" id="CAJPWZ010002680">
    <property type="protein sequence ID" value="CAG2242654.1"/>
    <property type="molecule type" value="Genomic_DNA"/>
</dbReference>
<keyword evidence="3" id="KW-1185">Reference proteome</keyword>
<keyword evidence="1" id="KW-1133">Transmembrane helix</keyword>
<proteinExistence type="predicted"/>
<accession>A0A8S3U854</accession>
<protein>
    <submittedName>
        <fullName evidence="2">BECN</fullName>
    </submittedName>
</protein>
<dbReference type="AlphaFoldDB" id="A0A8S3U854"/>
<gene>
    <name evidence="2" type="ORF">MEDL_54832</name>
</gene>
<feature type="transmembrane region" description="Helical" evidence="1">
    <location>
        <begin position="12"/>
        <end position="30"/>
    </location>
</feature>
<dbReference type="Proteomes" id="UP000683360">
    <property type="component" value="Unassembled WGS sequence"/>
</dbReference>
<dbReference type="OrthoDB" id="10618399at2759"/>
<organism evidence="2 3">
    <name type="scientific">Mytilus edulis</name>
    <name type="common">Blue mussel</name>
    <dbReference type="NCBI Taxonomy" id="6550"/>
    <lineage>
        <taxon>Eukaryota</taxon>
        <taxon>Metazoa</taxon>
        <taxon>Spiralia</taxon>
        <taxon>Lophotrochozoa</taxon>
        <taxon>Mollusca</taxon>
        <taxon>Bivalvia</taxon>
        <taxon>Autobranchia</taxon>
        <taxon>Pteriomorphia</taxon>
        <taxon>Mytilida</taxon>
        <taxon>Mytiloidea</taxon>
        <taxon>Mytilidae</taxon>
        <taxon>Mytilinae</taxon>
        <taxon>Mytilus</taxon>
    </lineage>
</organism>